<dbReference type="InterPro" id="IPR036291">
    <property type="entry name" value="NAD(P)-bd_dom_sf"/>
</dbReference>
<dbReference type="Gene3D" id="3.40.50.720">
    <property type="entry name" value="NAD(P)-binding Rossmann-like Domain"/>
    <property type="match status" value="1"/>
</dbReference>
<dbReference type="InterPro" id="IPR051604">
    <property type="entry name" value="Ergot_Alk_Oxidoreductase"/>
</dbReference>
<dbReference type="PANTHER" id="PTHR43162:SF1">
    <property type="entry name" value="PRESTALK A DIFFERENTIATION PROTEIN A"/>
    <property type="match status" value="1"/>
</dbReference>
<dbReference type="InterPro" id="IPR008030">
    <property type="entry name" value="NmrA-like"/>
</dbReference>
<gene>
    <name evidence="2" type="ORF">ACFOHV_08540</name>
</gene>
<sequence>MTQLPILIIGGAGKTGARVNTLLRGRGLTTRPVSRSTEIPFDWNQPETWPSALEGISAAYITYQPDLAVEGAAEAVAALAGLAREKNLERLVLLSGRGEPGAQRAEEVLQAADVPWTVVRASWFNQNFSEGYLLESVLAGEVALPAGAVAEPFVDANDIAEVVTAALTDPRHAGRLYEVTGPRALTFAEAVAEISHAAGRSIHYRRISSEEFASGLRQAGLTEDLVSLLDELFAVVLDGRNSAVTYGVEEALDRAPRDFSDYARGAAANGAWRI</sequence>
<dbReference type="Gene3D" id="3.90.25.10">
    <property type="entry name" value="UDP-galactose 4-epimerase, domain 1"/>
    <property type="match status" value="1"/>
</dbReference>
<feature type="domain" description="NmrA-like" evidence="1">
    <location>
        <begin position="106"/>
        <end position="216"/>
    </location>
</feature>
<protein>
    <submittedName>
        <fullName evidence="2">NmrA family NAD(P)-binding protein</fullName>
    </submittedName>
</protein>
<evidence type="ECO:0000313" key="3">
    <source>
        <dbReference type="Proteomes" id="UP001595647"/>
    </source>
</evidence>
<dbReference type="SUPFAM" id="SSF51735">
    <property type="entry name" value="NAD(P)-binding Rossmann-fold domains"/>
    <property type="match status" value="1"/>
</dbReference>
<evidence type="ECO:0000259" key="1">
    <source>
        <dbReference type="Pfam" id="PF05368"/>
    </source>
</evidence>
<dbReference type="EMBL" id="JBHRTG010000007">
    <property type="protein sequence ID" value="MFC3163324.1"/>
    <property type="molecule type" value="Genomic_DNA"/>
</dbReference>
<name>A0ABV7I265_9HYPH</name>
<comment type="caution">
    <text evidence="2">The sequence shown here is derived from an EMBL/GenBank/DDBJ whole genome shotgun (WGS) entry which is preliminary data.</text>
</comment>
<evidence type="ECO:0000313" key="2">
    <source>
        <dbReference type="EMBL" id="MFC3163324.1"/>
    </source>
</evidence>
<accession>A0ABV7I265</accession>
<dbReference type="Proteomes" id="UP001595647">
    <property type="component" value="Unassembled WGS sequence"/>
</dbReference>
<proteinExistence type="predicted"/>
<keyword evidence="3" id="KW-1185">Reference proteome</keyword>
<dbReference type="Pfam" id="PF05368">
    <property type="entry name" value="NmrA"/>
    <property type="match status" value="1"/>
</dbReference>
<organism evidence="2 3">
    <name type="scientific">Ciceribacter thiooxidans</name>
    <dbReference type="NCBI Taxonomy" id="1969821"/>
    <lineage>
        <taxon>Bacteria</taxon>
        <taxon>Pseudomonadati</taxon>
        <taxon>Pseudomonadota</taxon>
        <taxon>Alphaproteobacteria</taxon>
        <taxon>Hyphomicrobiales</taxon>
        <taxon>Rhizobiaceae</taxon>
        <taxon>Ciceribacter</taxon>
    </lineage>
</organism>
<dbReference type="RefSeq" id="WP_378143404.1">
    <property type="nucleotide sequence ID" value="NZ_JBHRTG010000007.1"/>
</dbReference>
<reference evidence="3" key="1">
    <citation type="journal article" date="2019" name="Int. J. Syst. Evol. Microbiol.">
        <title>The Global Catalogue of Microorganisms (GCM) 10K type strain sequencing project: providing services to taxonomists for standard genome sequencing and annotation.</title>
        <authorList>
            <consortium name="The Broad Institute Genomics Platform"/>
            <consortium name="The Broad Institute Genome Sequencing Center for Infectious Disease"/>
            <person name="Wu L."/>
            <person name="Ma J."/>
        </authorList>
    </citation>
    <scope>NUCLEOTIDE SEQUENCE [LARGE SCALE GENOMIC DNA]</scope>
    <source>
        <strain evidence="3">KCTC 52231</strain>
    </source>
</reference>
<dbReference type="PANTHER" id="PTHR43162">
    <property type="match status" value="1"/>
</dbReference>